<evidence type="ECO:0000313" key="7">
    <source>
        <dbReference type="EMBL" id="MFD2937751.1"/>
    </source>
</evidence>
<dbReference type="SUPFAM" id="SSF52833">
    <property type="entry name" value="Thioredoxin-like"/>
    <property type="match status" value="1"/>
</dbReference>
<protein>
    <submittedName>
        <fullName evidence="7">TlpA family protein disulfide reductase</fullName>
    </submittedName>
</protein>
<name>A0ABW6ARA0_9BACT</name>
<keyword evidence="3" id="KW-1015">Disulfide bond</keyword>
<dbReference type="PROSITE" id="PS51352">
    <property type="entry name" value="THIOREDOXIN_2"/>
    <property type="match status" value="1"/>
</dbReference>
<evidence type="ECO:0000256" key="2">
    <source>
        <dbReference type="ARBA" id="ARBA00022748"/>
    </source>
</evidence>
<dbReference type="CDD" id="cd02966">
    <property type="entry name" value="TlpA_like_family"/>
    <property type="match status" value="1"/>
</dbReference>
<dbReference type="InterPro" id="IPR050553">
    <property type="entry name" value="Thioredoxin_ResA/DsbE_sf"/>
</dbReference>
<dbReference type="EMBL" id="JBHUOM010000043">
    <property type="protein sequence ID" value="MFD2937751.1"/>
    <property type="molecule type" value="Genomic_DNA"/>
</dbReference>
<sequence length="563" mass="63386">MKAYSTIWFLLTTISVGLAQPAGVVAIEDPQFDAQFTQRTIPKVTGKLLHVSPQEITGTTITYTLVTLAGQKTKTAHLAADGSFQLELDYPLPYQQIWVHFGELFYTGLYANKQLHVELDVPKLKAAGKELAFKADGVRYLGEDGALNEYMNEYMLFRRADQLALSARVQQIRPSQHPVETEVLAAFTPIFDSLKTIQAEFVATHPSPYGWLLENERLSEFYNQICVYYWRHTMEPALFRQIKEHKTYLLSNSNMAFQLYLSAYFRQLPANRVTVSWQDVARLSDLTEPEKAALDSLRSTETLSPVPAHRDQWTKQLGPRMRRLRQDRMIAKGIRWLDSLYSPARADILKLQLNTSKDIAEQKAALEQILPSISTGWCKVMAKNEYARTIDQIASVNKALATSGNSLTATGFGSPLQQTDFGATLYKLSDMSGVDFLAKLKQSFVGKAIVLDRWATWCAPCLQEMPHSKKLQQDAKDLPVVFVYVCTAQGSDESKWKRKIAELELPGIHFFIDEALDAKLAQLFAFSGYPSYALIDQKGVYKSGAITWLLAIKGKDDLAALLK</sequence>
<accession>A0ABW6ARA0</accession>
<dbReference type="PANTHER" id="PTHR42852">
    <property type="entry name" value="THIOL:DISULFIDE INTERCHANGE PROTEIN DSBE"/>
    <property type="match status" value="1"/>
</dbReference>
<dbReference type="PANTHER" id="PTHR42852:SF6">
    <property type="entry name" value="THIOL:DISULFIDE INTERCHANGE PROTEIN DSBE"/>
    <property type="match status" value="1"/>
</dbReference>
<dbReference type="InterPro" id="IPR036249">
    <property type="entry name" value="Thioredoxin-like_sf"/>
</dbReference>
<feature type="domain" description="Thioredoxin" evidence="6">
    <location>
        <begin position="417"/>
        <end position="563"/>
    </location>
</feature>
<dbReference type="Gene3D" id="3.40.30.10">
    <property type="entry name" value="Glutaredoxin"/>
    <property type="match status" value="1"/>
</dbReference>
<keyword evidence="4" id="KW-0676">Redox-active center</keyword>
<organism evidence="7 8">
    <name type="scientific">Spirosoma flavum</name>
    <dbReference type="NCBI Taxonomy" id="2048557"/>
    <lineage>
        <taxon>Bacteria</taxon>
        <taxon>Pseudomonadati</taxon>
        <taxon>Bacteroidota</taxon>
        <taxon>Cytophagia</taxon>
        <taxon>Cytophagales</taxon>
        <taxon>Cytophagaceae</taxon>
        <taxon>Spirosoma</taxon>
    </lineage>
</organism>
<keyword evidence="5" id="KW-0732">Signal</keyword>
<feature type="signal peptide" evidence="5">
    <location>
        <begin position="1"/>
        <end position="19"/>
    </location>
</feature>
<keyword evidence="8" id="KW-1185">Reference proteome</keyword>
<dbReference type="InterPro" id="IPR013766">
    <property type="entry name" value="Thioredoxin_domain"/>
</dbReference>
<keyword evidence="2" id="KW-0201">Cytochrome c-type biogenesis</keyword>
<dbReference type="RefSeq" id="WP_381508126.1">
    <property type="nucleotide sequence ID" value="NZ_JBHUOM010000043.1"/>
</dbReference>
<evidence type="ECO:0000256" key="4">
    <source>
        <dbReference type="ARBA" id="ARBA00023284"/>
    </source>
</evidence>
<proteinExistence type="predicted"/>
<feature type="chain" id="PRO_5045144261" evidence="5">
    <location>
        <begin position="20"/>
        <end position="563"/>
    </location>
</feature>
<dbReference type="Proteomes" id="UP001597512">
    <property type="component" value="Unassembled WGS sequence"/>
</dbReference>
<dbReference type="Pfam" id="PF08534">
    <property type="entry name" value="Redoxin"/>
    <property type="match status" value="1"/>
</dbReference>
<dbReference type="InterPro" id="IPR013740">
    <property type="entry name" value="Redoxin"/>
</dbReference>
<evidence type="ECO:0000256" key="5">
    <source>
        <dbReference type="SAM" id="SignalP"/>
    </source>
</evidence>
<gene>
    <name evidence="7" type="ORF">ACFS25_28545</name>
</gene>
<evidence type="ECO:0000259" key="6">
    <source>
        <dbReference type="PROSITE" id="PS51352"/>
    </source>
</evidence>
<reference evidence="8" key="1">
    <citation type="journal article" date="2019" name="Int. J. Syst. Evol. Microbiol.">
        <title>The Global Catalogue of Microorganisms (GCM) 10K type strain sequencing project: providing services to taxonomists for standard genome sequencing and annotation.</title>
        <authorList>
            <consortium name="The Broad Institute Genomics Platform"/>
            <consortium name="The Broad Institute Genome Sequencing Center for Infectious Disease"/>
            <person name="Wu L."/>
            <person name="Ma J."/>
        </authorList>
    </citation>
    <scope>NUCLEOTIDE SEQUENCE [LARGE SCALE GENOMIC DNA]</scope>
    <source>
        <strain evidence="8">KCTC 52490</strain>
    </source>
</reference>
<comment type="subcellular location">
    <subcellularLocation>
        <location evidence="1">Cell envelope</location>
    </subcellularLocation>
</comment>
<comment type="caution">
    <text evidence="7">The sequence shown here is derived from an EMBL/GenBank/DDBJ whole genome shotgun (WGS) entry which is preliminary data.</text>
</comment>
<evidence type="ECO:0000256" key="1">
    <source>
        <dbReference type="ARBA" id="ARBA00004196"/>
    </source>
</evidence>
<evidence type="ECO:0000313" key="8">
    <source>
        <dbReference type="Proteomes" id="UP001597512"/>
    </source>
</evidence>
<evidence type="ECO:0000256" key="3">
    <source>
        <dbReference type="ARBA" id="ARBA00023157"/>
    </source>
</evidence>